<dbReference type="OrthoDB" id="7722272at2"/>
<keyword evidence="13" id="KW-1185">Reference proteome</keyword>
<dbReference type="EMBL" id="FOCI01000020">
    <property type="protein sequence ID" value="SEN54261.1"/>
    <property type="molecule type" value="Genomic_DNA"/>
</dbReference>
<evidence type="ECO:0000256" key="10">
    <source>
        <dbReference type="SAM" id="MobiDB-lite"/>
    </source>
</evidence>
<evidence type="ECO:0000256" key="9">
    <source>
        <dbReference type="ARBA" id="ARBA00023136"/>
    </source>
</evidence>
<dbReference type="Pfam" id="PF13103">
    <property type="entry name" value="TonB_2"/>
    <property type="match status" value="1"/>
</dbReference>
<reference evidence="12 13" key="1">
    <citation type="submission" date="2016-10" db="EMBL/GenBank/DDBJ databases">
        <authorList>
            <person name="de Groot N.N."/>
        </authorList>
    </citation>
    <scope>NUCLEOTIDE SEQUENCE [LARGE SCALE GENOMIC DNA]</scope>
    <source>
        <strain evidence="12 13">DSM 16213</strain>
    </source>
</reference>
<feature type="compositionally biased region" description="Low complexity" evidence="10">
    <location>
        <begin position="113"/>
        <end position="122"/>
    </location>
</feature>
<keyword evidence="3" id="KW-0813">Transport</keyword>
<evidence type="ECO:0000313" key="13">
    <source>
        <dbReference type="Proteomes" id="UP000199585"/>
    </source>
</evidence>
<dbReference type="RefSeq" id="WP_143058037.1">
    <property type="nucleotide sequence ID" value="NZ_FOCI01000020.1"/>
</dbReference>
<organism evidence="12 13">
    <name type="scientific">Loktanella fryxellensis</name>
    <dbReference type="NCBI Taxonomy" id="245187"/>
    <lineage>
        <taxon>Bacteria</taxon>
        <taxon>Pseudomonadati</taxon>
        <taxon>Pseudomonadota</taxon>
        <taxon>Alphaproteobacteria</taxon>
        <taxon>Rhodobacterales</taxon>
        <taxon>Roseobacteraceae</taxon>
        <taxon>Loktanella</taxon>
    </lineage>
</organism>
<feature type="compositionally biased region" description="Low complexity" evidence="10">
    <location>
        <begin position="171"/>
        <end position="188"/>
    </location>
</feature>
<dbReference type="InterPro" id="IPR051045">
    <property type="entry name" value="TonB-dependent_transducer"/>
</dbReference>
<dbReference type="NCBIfam" id="TIGR01352">
    <property type="entry name" value="tonB_Cterm"/>
    <property type="match status" value="1"/>
</dbReference>
<keyword evidence="4" id="KW-1003">Cell membrane</keyword>
<proteinExistence type="inferred from homology"/>
<keyword evidence="5" id="KW-0997">Cell inner membrane</keyword>
<dbReference type="GO" id="GO:0031992">
    <property type="term" value="F:energy transducer activity"/>
    <property type="evidence" value="ECO:0007669"/>
    <property type="project" value="TreeGrafter"/>
</dbReference>
<dbReference type="GO" id="GO:0055085">
    <property type="term" value="P:transmembrane transport"/>
    <property type="evidence" value="ECO:0007669"/>
    <property type="project" value="InterPro"/>
</dbReference>
<evidence type="ECO:0000256" key="7">
    <source>
        <dbReference type="ARBA" id="ARBA00022927"/>
    </source>
</evidence>
<comment type="similarity">
    <text evidence="2">Belongs to the TonB family.</text>
</comment>
<dbReference type="PROSITE" id="PS52015">
    <property type="entry name" value="TONB_CTD"/>
    <property type="match status" value="1"/>
</dbReference>
<dbReference type="Proteomes" id="UP000199585">
    <property type="component" value="Unassembled WGS sequence"/>
</dbReference>
<dbReference type="Gene3D" id="3.30.1150.10">
    <property type="match status" value="1"/>
</dbReference>
<evidence type="ECO:0000256" key="6">
    <source>
        <dbReference type="ARBA" id="ARBA00022692"/>
    </source>
</evidence>
<sequence>MSKVVERAVFGAVALGLHLGALSAVQMQPAGAQGGAGNGGDAMISLAAVDGTVAEMVADWDRPPVLSPPPAPVMPPPVVEAAPLATTPPIAPAAVTAPQMPSLPQMPVPDTDAPALPAAVTEAPPPPEPEPTFAPVVTARPVERPDRPAPEPEPVPEPVRQAEAPPERQAEPQPQAQSQQAQPGQRAAGQGGGAVAGNAGTSEAASAGPAARSSLMADWGGTIRSRIERRKSYPRAAGGATGTVQVAIRVGGDGRLVGLGLAGSSGNAALDQAALDAVQRAGSFPAAPADLGAGPHDFTLPMSFGG</sequence>
<comment type="subcellular location">
    <subcellularLocation>
        <location evidence="1">Cell inner membrane</location>
        <topology evidence="1">Single-pass membrane protein</topology>
        <orientation evidence="1">Periplasmic side</orientation>
    </subcellularLocation>
</comment>
<dbReference type="InterPro" id="IPR006260">
    <property type="entry name" value="TonB/TolA_C"/>
</dbReference>
<feature type="compositionally biased region" description="Pro residues" evidence="10">
    <location>
        <begin position="123"/>
        <end position="132"/>
    </location>
</feature>
<evidence type="ECO:0000256" key="2">
    <source>
        <dbReference type="ARBA" id="ARBA00006555"/>
    </source>
</evidence>
<gene>
    <name evidence="12" type="ORF">SAMN04488003_12052</name>
</gene>
<feature type="region of interest" description="Disordered" evidence="10">
    <location>
        <begin position="95"/>
        <end position="213"/>
    </location>
</feature>
<evidence type="ECO:0000256" key="5">
    <source>
        <dbReference type="ARBA" id="ARBA00022519"/>
    </source>
</evidence>
<accession>A0A1H8HDC7</accession>
<name>A0A1H8HDC7_9RHOB</name>
<dbReference type="STRING" id="245187.SAMN04488003_12052"/>
<keyword evidence="8" id="KW-1133">Transmembrane helix</keyword>
<feature type="compositionally biased region" description="Basic and acidic residues" evidence="10">
    <location>
        <begin position="141"/>
        <end position="150"/>
    </location>
</feature>
<dbReference type="InterPro" id="IPR037682">
    <property type="entry name" value="TonB_C"/>
</dbReference>
<evidence type="ECO:0000256" key="1">
    <source>
        <dbReference type="ARBA" id="ARBA00004383"/>
    </source>
</evidence>
<dbReference type="GO" id="GO:0098797">
    <property type="term" value="C:plasma membrane protein complex"/>
    <property type="evidence" value="ECO:0007669"/>
    <property type="project" value="TreeGrafter"/>
</dbReference>
<dbReference type="PANTHER" id="PTHR33446">
    <property type="entry name" value="PROTEIN TONB-RELATED"/>
    <property type="match status" value="1"/>
</dbReference>
<dbReference type="PANTHER" id="PTHR33446:SF2">
    <property type="entry name" value="PROTEIN TONB"/>
    <property type="match status" value="1"/>
</dbReference>
<dbReference type="GO" id="GO:0015031">
    <property type="term" value="P:protein transport"/>
    <property type="evidence" value="ECO:0007669"/>
    <property type="project" value="UniProtKB-KW"/>
</dbReference>
<keyword evidence="7" id="KW-0653">Protein transport</keyword>
<dbReference type="AlphaFoldDB" id="A0A1H8HDC7"/>
<evidence type="ECO:0000313" key="12">
    <source>
        <dbReference type="EMBL" id="SEN54261.1"/>
    </source>
</evidence>
<evidence type="ECO:0000259" key="11">
    <source>
        <dbReference type="PROSITE" id="PS52015"/>
    </source>
</evidence>
<evidence type="ECO:0000256" key="4">
    <source>
        <dbReference type="ARBA" id="ARBA00022475"/>
    </source>
</evidence>
<feature type="domain" description="TonB C-terminal" evidence="11">
    <location>
        <begin position="218"/>
        <end position="306"/>
    </location>
</feature>
<keyword evidence="6" id="KW-0812">Transmembrane</keyword>
<protein>
    <submittedName>
        <fullName evidence="12">Outer membrane transport energization protein TonB</fullName>
    </submittedName>
</protein>
<keyword evidence="9" id="KW-0472">Membrane</keyword>
<dbReference type="SUPFAM" id="SSF74653">
    <property type="entry name" value="TolA/TonB C-terminal domain"/>
    <property type="match status" value="1"/>
</dbReference>
<evidence type="ECO:0000256" key="8">
    <source>
        <dbReference type="ARBA" id="ARBA00022989"/>
    </source>
</evidence>
<evidence type="ECO:0000256" key="3">
    <source>
        <dbReference type="ARBA" id="ARBA00022448"/>
    </source>
</evidence>